<evidence type="ECO:0000313" key="2">
    <source>
        <dbReference type="EMBL" id="GBP12689.1"/>
    </source>
</evidence>
<sequence length="359" mass="40779">MKSSKNIVCHFININENAVYASYLIGLRIARAGKPHTIGEDLVLPSIKDAVGAMFGEKEVKEIESIPLSNNTVARRIDEMAEWTEDELIQRIINSKYYALQLDESTDVQGLSQLIVFVRYTWQEDVHEDILFCKPIIRGTAEKTSSDSHSSMDTQSPISSLRGESECSTLDNTYTQEETTTVGANEAPSTSYAVPKTKTKNLKRKLDDDLMELAAKRLKEKPDEYEYWGLSCAADLKKMEPMQQVFAKNVIAAIIMEGQLGLLHRNSVQINTPTVTITPSYTRSTSTPTSYSSTPSPGYFISYFQRQYSEIPSEQLPHNQQNMHYFQQNNQQNMNNFQQEDDADNANEDTLFKYIQFNK</sequence>
<name>A0A4C1TDW6_EUMVA</name>
<feature type="compositionally biased region" description="Polar residues" evidence="1">
    <location>
        <begin position="177"/>
        <end position="192"/>
    </location>
</feature>
<feature type="region of interest" description="Disordered" evidence="1">
    <location>
        <begin position="143"/>
        <end position="168"/>
    </location>
</feature>
<dbReference type="PANTHER" id="PTHR45913">
    <property type="entry name" value="EPM2A-INTERACTING PROTEIN 1"/>
    <property type="match status" value="1"/>
</dbReference>
<comment type="caution">
    <text evidence="2">The sequence shown here is derived from an EMBL/GenBank/DDBJ whole genome shotgun (WGS) entry which is preliminary data.</text>
</comment>
<dbReference type="AlphaFoldDB" id="A0A4C1TDW6"/>
<keyword evidence="3" id="KW-1185">Reference proteome</keyword>
<dbReference type="PANTHER" id="PTHR45913:SF19">
    <property type="entry name" value="LOW QUALITY PROTEIN: ZINC FINGER BED DOMAIN-CONTAINING PROTEIN 5-LIKE"/>
    <property type="match status" value="1"/>
</dbReference>
<dbReference type="Proteomes" id="UP000299102">
    <property type="component" value="Unassembled WGS sequence"/>
</dbReference>
<dbReference type="STRING" id="151549.A0A4C1TDW6"/>
<organism evidence="2 3">
    <name type="scientific">Eumeta variegata</name>
    <name type="common">Bagworm moth</name>
    <name type="synonym">Eumeta japonica</name>
    <dbReference type="NCBI Taxonomy" id="151549"/>
    <lineage>
        <taxon>Eukaryota</taxon>
        <taxon>Metazoa</taxon>
        <taxon>Ecdysozoa</taxon>
        <taxon>Arthropoda</taxon>
        <taxon>Hexapoda</taxon>
        <taxon>Insecta</taxon>
        <taxon>Pterygota</taxon>
        <taxon>Neoptera</taxon>
        <taxon>Endopterygota</taxon>
        <taxon>Lepidoptera</taxon>
        <taxon>Glossata</taxon>
        <taxon>Ditrysia</taxon>
        <taxon>Tineoidea</taxon>
        <taxon>Psychidae</taxon>
        <taxon>Oiketicinae</taxon>
        <taxon>Eumeta</taxon>
    </lineage>
</organism>
<reference evidence="2 3" key="1">
    <citation type="journal article" date="2019" name="Commun. Biol.">
        <title>The bagworm genome reveals a unique fibroin gene that provides high tensile strength.</title>
        <authorList>
            <person name="Kono N."/>
            <person name="Nakamura H."/>
            <person name="Ohtoshi R."/>
            <person name="Tomita M."/>
            <person name="Numata K."/>
            <person name="Arakawa K."/>
        </authorList>
    </citation>
    <scope>NUCLEOTIDE SEQUENCE [LARGE SCALE GENOMIC DNA]</scope>
</reference>
<gene>
    <name evidence="2" type="primary">ZBED5</name>
    <name evidence="2" type="ORF">EVAR_10332_1</name>
</gene>
<evidence type="ECO:0000256" key="1">
    <source>
        <dbReference type="SAM" id="MobiDB-lite"/>
    </source>
</evidence>
<feature type="region of interest" description="Disordered" evidence="1">
    <location>
        <begin position="177"/>
        <end position="196"/>
    </location>
</feature>
<accession>A0A4C1TDW6</accession>
<evidence type="ECO:0000313" key="3">
    <source>
        <dbReference type="Proteomes" id="UP000299102"/>
    </source>
</evidence>
<dbReference type="OrthoDB" id="1101576at2759"/>
<feature type="compositionally biased region" description="Low complexity" evidence="1">
    <location>
        <begin position="147"/>
        <end position="156"/>
    </location>
</feature>
<protein>
    <submittedName>
        <fullName evidence="2">Zinc finger BED domain-containing protein 5</fullName>
    </submittedName>
</protein>
<proteinExistence type="predicted"/>
<dbReference type="EMBL" id="BGZK01000052">
    <property type="protein sequence ID" value="GBP12689.1"/>
    <property type="molecule type" value="Genomic_DNA"/>
</dbReference>